<accession>A0A1G1TMQ8</accession>
<gene>
    <name evidence="1" type="ORF">BEN49_03775</name>
</gene>
<proteinExistence type="predicted"/>
<dbReference type="OrthoDB" id="9856528at2"/>
<dbReference type="Proteomes" id="UP000177506">
    <property type="component" value="Unassembled WGS sequence"/>
</dbReference>
<dbReference type="AlphaFoldDB" id="A0A1G1TMQ8"/>
<evidence type="ECO:0000313" key="1">
    <source>
        <dbReference type="EMBL" id="OGX92160.1"/>
    </source>
</evidence>
<reference evidence="1 2" key="1">
    <citation type="submission" date="2016-08" db="EMBL/GenBank/DDBJ databases">
        <title>Hymenobacter coccineus sp. nov., Hymenobacter lapidarius sp. nov. and Hymenobacter glacialis sp. nov., isolated from Antarctic soil.</title>
        <authorList>
            <person name="Sedlacek I."/>
            <person name="Kralova S."/>
            <person name="Kyrova K."/>
            <person name="Maslanova I."/>
            <person name="Stankova E."/>
            <person name="Vrbovska V."/>
            <person name="Nemec M."/>
            <person name="Bartak M."/>
            <person name="Svec P."/>
            <person name="Busse H.-J."/>
            <person name="Pantucek R."/>
        </authorList>
    </citation>
    <scope>NUCLEOTIDE SEQUENCE [LARGE SCALE GENOMIC DNA]</scope>
    <source>
        <strain evidence="1 2">CCM 8649</strain>
    </source>
</reference>
<sequence length="81" mass="9138">MPSTILHWFAATSHSGEAQRRQSLADARARVQAWGEPQRNLSSDLYEAYAAGALSLLELRYAIEGRCHRRRTPACWRLLAA</sequence>
<organism evidence="1 2">
    <name type="scientific">Hymenobacter coccineus</name>
    <dbReference type="NCBI Taxonomy" id="1908235"/>
    <lineage>
        <taxon>Bacteria</taxon>
        <taxon>Pseudomonadati</taxon>
        <taxon>Bacteroidota</taxon>
        <taxon>Cytophagia</taxon>
        <taxon>Cytophagales</taxon>
        <taxon>Hymenobacteraceae</taxon>
        <taxon>Hymenobacter</taxon>
    </lineage>
</organism>
<dbReference type="RefSeq" id="WP_070739501.1">
    <property type="nucleotide sequence ID" value="NZ_MDZA01000011.1"/>
</dbReference>
<protein>
    <recommendedName>
        <fullName evidence="3">Antitoxin VbhA domain-containing protein</fullName>
    </recommendedName>
</protein>
<dbReference type="EMBL" id="MDZA01000011">
    <property type="protein sequence ID" value="OGX92160.1"/>
    <property type="molecule type" value="Genomic_DNA"/>
</dbReference>
<evidence type="ECO:0000313" key="2">
    <source>
        <dbReference type="Proteomes" id="UP000177506"/>
    </source>
</evidence>
<keyword evidence="2" id="KW-1185">Reference proteome</keyword>
<comment type="caution">
    <text evidence="1">The sequence shown here is derived from an EMBL/GenBank/DDBJ whole genome shotgun (WGS) entry which is preliminary data.</text>
</comment>
<name>A0A1G1TMQ8_9BACT</name>
<evidence type="ECO:0008006" key="3">
    <source>
        <dbReference type="Google" id="ProtNLM"/>
    </source>
</evidence>